<dbReference type="SUPFAM" id="SSF51261">
    <property type="entry name" value="Duplicated hybrid motif"/>
    <property type="match status" value="1"/>
</dbReference>
<evidence type="ECO:0000259" key="1">
    <source>
        <dbReference type="Pfam" id="PF01551"/>
    </source>
</evidence>
<dbReference type="PANTHER" id="PTHR21666">
    <property type="entry name" value="PEPTIDASE-RELATED"/>
    <property type="match status" value="1"/>
</dbReference>
<dbReference type="InterPro" id="IPR016047">
    <property type="entry name" value="M23ase_b-sheet_dom"/>
</dbReference>
<organism evidence="3">
    <name type="scientific">hydrothermal vent metagenome</name>
    <dbReference type="NCBI Taxonomy" id="652676"/>
    <lineage>
        <taxon>unclassified sequences</taxon>
        <taxon>metagenomes</taxon>
        <taxon>ecological metagenomes</taxon>
    </lineage>
</organism>
<dbReference type="InterPro" id="IPR050570">
    <property type="entry name" value="Cell_wall_metabolism_enzyme"/>
</dbReference>
<dbReference type="Pfam" id="PF01551">
    <property type="entry name" value="Peptidase_M23"/>
    <property type="match status" value="1"/>
</dbReference>
<dbReference type="CDD" id="cd12797">
    <property type="entry name" value="M23_peptidase"/>
    <property type="match status" value="1"/>
</dbReference>
<gene>
    <name evidence="3" type="ORF">MNBD_CHLOROFLEXI01-293</name>
</gene>
<dbReference type="EMBL" id="UOEU01001007">
    <property type="protein sequence ID" value="VAW43046.1"/>
    <property type="molecule type" value="Genomic_DNA"/>
</dbReference>
<dbReference type="PANTHER" id="PTHR21666:SF270">
    <property type="entry name" value="MUREIN HYDROLASE ACTIVATOR ENVC"/>
    <property type="match status" value="1"/>
</dbReference>
<dbReference type="Gene3D" id="2.70.70.10">
    <property type="entry name" value="Glucose Permease (Domain IIA)"/>
    <property type="match status" value="1"/>
</dbReference>
<reference evidence="3" key="1">
    <citation type="submission" date="2018-06" db="EMBL/GenBank/DDBJ databases">
        <authorList>
            <person name="Zhirakovskaya E."/>
        </authorList>
    </citation>
    <scope>NUCLEOTIDE SEQUENCE</scope>
</reference>
<dbReference type="AlphaFoldDB" id="A0A3B0WET8"/>
<sequence length="534" mass="57657">MNKQKIKYTVAFQLVCFSIILWVFAASGTPIEAKILQQAATPEPFLGPIYYGPENVSKIFDHEYPFFGGEGADNDVEPADSVMHYDGIRYNSPIPSRYGYDSHIGIDYTLLYEPVLAAANGTVLFAGWSDPTNHRLGYGLYVRMSHADNSNYRAWYGHLSTLTVETGETVTIDPMDPSSRSRIIGISGNTGNVFGPNGTCGDVNLDPLCGAHLHFEIRQISGNKPVNPYGWVAPVGTPDPWAVYEDPPATPAGATSYDLWETNPALIAAADQYPGAGNTGLVEPPLNNARVVMDDHSPDFTTTGSCWTAEIGNDGVNGDYHWTTANPGGICVARWILPIDSFTPSGEYDVFVHLTDDATSLGTAYDIFHSTGVNDSVAVQGAYPNAAHGPWAYLGRYDFDMDGTERIVIYGQTIADDAGNRVVADAVRLAPAVTLSSTGSIYISPNTSGTTIIDSLAYSDEDILRYIIGSDTWAMFFDGSVAGVTTNVNAFHILEASDDILMSFDTSTTVPGIGTVDDSDIVQYSTTTDTFQMY</sequence>
<feature type="non-terminal residue" evidence="3">
    <location>
        <position position="534"/>
    </location>
</feature>
<dbReference type="GO" id="GO:0004222">
    <property type="term" value="F:metalloendopeptidase activity"/>
    <property type="evidence" value="ECO:0007669"/>
    <property type="project" value="TreeGrafter"/>
</dbReference>
<dbReference type="InterPro" id="IPR033803">
    <property type="entry name" value="CBD-like_Golvesin-Xly"/>
</dbReference>
<dbReference type="Pfam" id="PF25275">
    <property type="entry name" value="Golvesin_C"/>
    <property type="match status" value="1"/>
</dbReference>
<dbReference type="InterPro" id="IPR011055">
    <property type="entry name" value="Dup_hybrid_motif"/>
</dbReference>
<protein>
    <submittedName>
        <fullName evidence="3">Uncharacterized protein</fullName>
    </submittedName>
</protein>
<name>A0A3B0WET8_9ZZZZ</name>
<feature type="domain" description="Golvesin/Xly CBD-like" evidence="2">
    <location>
        <begin position="291"/>
        <end position="429"/>
    </location>
</feature>
<proteinExistence type="predicted"/>
<accession>A0A3B0WET8</accession>
<feature type="domain" description="M23ase beta-sheet core" evidence="1">
    <location>
        <begin position="103"/>
        <end position="228"/>
    </location>
</feature>
<evidence type="ECO:0000259" key="2">
    <source>
        <dbReference type="Pfam" id="PF25275"/>
    </source>
</evidence>
<evidence type="ECO:0000313" key="3">
    <source>
        <dbReference type="EMBL" id="VAW43046.1"/>
    </source>
</evidence>